<dbReference type="Proteomes" id="UP000799776">
    <property type="component" value="Unassembled WGS sequence"/>
</dbReference>
<evidence type="ECO:0000256" key="1">
    <source>
        <dbReference type="SAM" id="MobiDB-lite"/>
    </source>
</evidence>
<keyword evidence="2" id="KW-0812">Transmembrane</keyword>
<evidence type="ECO:0000313" key="3">
    <source>
        <dbReference type="EMBL" id="KAF2091294.1"/>
    </source>
</evidence>
<comment type="caution">
    <text evidence="3">The sequence shown here is derived from an EMBL/GenBank/DDBJ whole genome shotgun (WGS) entry which is preliminary data.</text>
</comment>
<evidence type="ECO:0008006" key="5">
    <source>
        <dbReference type="Google" id="ProtNLM"/>
    </source>
</evidence>
<accession>A0A9P4I2G6</accession>
<dbReference type="OrthoDB" id="5296155at2759"/>
<keyword evidence="2" id="KW-0472">Membrane</keyword>
<protein>
    <recommendedName>
        <fullName evidence="5">Tat pathway signal sequence</fullName>
    </recommendedName>
</protein>
<dbReference type="AlphaFoldDB" id="A0A9P4I2G6"/>
<reference evidence="3" key="1">
    <citation type="journal article" date="2020" name="Stud. Mycol.">
        <title>101 Dothideomycetes genomes: a test case for predicting lifestyles and emergence of pathogens.</title>
        <authorList>
            <person name="Haridas S."/>
            <person name="Albert R."/>
            <person name="Binder M."/>
            <person name="Bloem J."/>
            <person name="Labutti K."/>
            <person name="Salamov A."/>
            <person name="Andreopoulos B."/>
            <person name="Baker S."/>
            <person name="Barry K."/>
            <person name="Bills G."/>
            <person name="Bluhm B."/>
            <person name="Cannon C."/>
            <person name="Castanera R."/>
            <person name="Culley D."/>
            <person name="Daum C."/>
            <person name="Ezra D."/>
            <person name="Gonzalez J."/>
            <person name="Henrissat B."/>
            <person name="Kuo A."/>
            <person name="Liang C."/>
            <person name="Lipzen A."/>
            <person name="Lutzoni F."/>
            <person name="Magnuson J."/>
            <person name="Mondo S."/>
            <person name="Nolan M."/>
            <person name="Ohm R."/>
            <person name="Pangilinan J."/>
            <person name="Park H.-J."/>
            <person name="Ramirez L."/>
            <person name="Alfaro M."/>
            <person name="Sun H."/>
            <person name="Tritt A."/>
            <person name="Yoshinaga Y."/>
            <person name="Zwiers L.-H."/>
            <person name="Turgeon B."/>
            <person name="Goodwin S."/>
            <person name="Spatafora J."/>
            <person name="Crous P."/>
            <person name="Grigoriev I."/>
        </authorList>
    </citation>
    <scope>NUCLEOTIDE SEQUENCE</scope>
    <source>
        <strain evidence="3">CBS 121410</strain>
    </source>
</reference>
<dbReference type="EMBL" id="ML978712">
    <property type="protein sequence ID" value="KAF2091294.1"/>
    <property type="molecule type" value="Genomic_DNA"/>
</dbReference>
<name>A0A9P4I2G6_9PEZI</name>
<gene>
    <name evidence="3" type="ORF">K490DRAFT_62617</name>
</gene>
<feature type="transmembrane region" description="Helical" evidence="2">
    <location>
        <begin position="108"/>
        <end position="130"/>
    </location>
</feature>
<feature type="region of interest" description="Disordered" evidence="1">
    <location>
        <begin position="133"/>
        <end position="170"/>
    </location>
</feature>
<organism evidence="3 4">
    <name type="scientific">Saccharata proteae CBS 121410</name>
    <dbReference type="NCBI Taxonomy" id="1314787"/>
    <lineage>
        <taxon>Eukaryota</taxon>
        <taxon>Fungi</taxon>
        <taxon>Dikarya</taxon>
        <taxon>Ascomycota</taxon>
        <taxon>Pezizomycotina</taxon>
        <taxon>Dothideomycetes</taxon>
        <taxon>Dothideomycetes incertae sedis</taxon>
        <taxon>Botryosphaeriales</taxon>
        <taxon>Saccharataceae</taxon>
        <taxon>Saccharata</taxon>
    </lineage>
</organism>
<proteinExistence type="predicted"/>
<evidence type="ECO:0000256" key="2">
    <source>
        <dbReference type="SAM" id="Phobius"/>
    </source>
</evidence>
<feature type="region of interest" description="Disordered" evidence="1">
    <location>
        <begin position="58"/>
        <end position="77"/>
    </location>
</feature>
<feature type="compositionally biased region" description="Polar residues" evidence="1">
    <location>
        <begin position="59"/>
        <end position="77"/>
    </location>
</feature>
<keyword evidence="4" id="KW-1185">Reference proteome</keyword>
<keyword evidence="2" id="KW-1133">Transmembrane helix</keyword>
<sequence>MEGWFSRRALRAAAPAERRISLPVGERLSAIMENDHNKPPVPPRSPFRKIRLDRLEAGSTKSYKGSANGQSYSSTWSEKSFFKPDDKLDALRNDRTHSRGRRGGWGRVALIAALVIAGIIALAVGLAVGLQSKGKGTKSSSTTASADSDSPTSTTSGSSSSSSSSSTTTSADFPIGSYAFTTFLDTVQTNCTANSATWSCWPYTIYNTDETKSMATFNWIITPGSTSDTYKISSTQNPLAISFSDADLTLVDAGKDSERYTFQITMDKKVIPTTALTDDDSSSACFFNSTTFTAYLYTQMAKNYPSSAEESGSTSTTSSSAYPDWPFAVRAEQTIAGGQDVPNCYKTTNGQIGEQITQGLNATDPTSLCSCLYRNYLTPDPYT</sequence>
<evidence type="ECO:0000313" key="4">
    <source>
        <dbReference type="Proteomes" id="UP000799776"/>
    </source>
</evidence>